<feature type="repeat" description="ANK" evidence="3">
    <location>
        <begin position="279"/>
        <end position="311"/>
    </location>
</feature>
<dbReference type="PROSITE" id="PS50088">
    <property type="entry name" value="ANK_REPEAT"/>
    <property type="match status" value="6"/>
</dbReference>
<accession>A0A3B0CNG9</accession>
<feature type="repeat" description="ANK" evidence="3">
    <location>
        <begin position="467"/>
        <end position="499"/>
    </location>
</feature>
<proteinExistence type="predicted"/>
<dbReference type="SUPFAM" id="SSF48403">
    <property type="entry name" value="Ankyrin repeat"/>
    <property type="match status" value="2"/>
</dbReference>
<dbReference type="Gene3D" id="1.25.40.20">
    <property type="entry name" value="Ankyrin repeat-containing domain"/>
    <property type="match status" value="6"/>
</dbReference>
<dbReference type="Proteomes" id="UP000282311">
    <property type="component" value="Unassembled WGS sequence"/>
</dbReference>
<dbReference type="PROSITE" id="PS50297">
    <property type="entry name" value="ANK_REP_REGION"/>
    <property type="match status" value="6"/>
</dbReference>
<dbReference type="PRINTS" id="PR01415">
    <property type="entry name" value="ANKYRIN"/>
</dbReference>
<protein>
    <submittedName>
        <fullName evidence="5">Ankyrin repeat domain-containing protein</fullName>
    </submittedName>
</protein>
<evidence type="ECO:0000256" key="2">
    <source>
        <dbReference type="ARBA" id="ARBA00023043"/>
    </source>
</evidence>
<dbReference type="InterPro" id="IPR036770">
    <property type="entry name" value="Ankyrin_rpt-contain_sf"/>
</dbReference>
<dbReference type="Pfam" id="PF00023">
    <property type="entry name" value="Ank"/>
    <property type="match status" value="2"/>
</dbReference>
<evidence type="ECO:0000313" key="5">
    <source>
        <dbReference type="EMBL" id="RKN85927.1"/>
    </source>
</evidence>
<feature type="repeat" description="ANK" evidence="3">
    <location>
        <begin position="403"/>
        <end position="432"/>
    </location>
</feature>
<comment type="caution">
    <text evidence="5">The sequence shown here is derived from an EMBL/GenBank/DDBJ whole genome shotgun (WGS) entry which is preliminary data.</text>
</comment>
<evidence type="ECO:0000256" key="1">
    <source>
        <dbReference type="ARBA" id="ARBA00022737"/>
    </source>
</evidence>
<feature type="repeat" description="ANK" evidence="3">
    <location>
        <begin position="171"/>
        <end position="203"/>
    </location>
</feature>
<dbReference type="EMBL" id="RBAH01000003">
    <property type="protein sequence ID" value="RKN85927.1"/>
    <property type="molecule type" value="Genomic_DNA"/>
</dbReference>
<evidence type="ECO:0000256" key="3">
    <source>
        <dbReference type="PROSITE-ProRule" id="PRU00023"/>
    </source>
</evidence>
<dbReference type="PANTHER" id="PTHR24173">
    <property type="entry name" value="ANKYRIN REPEAT CONTAINING"/>
    <property type="match status" value="1"/>
</dbReference>
<feature type="repeat" description="ANK" evidence="3">
    <location>
        <begin position="501"/>
        <end position="527"/>
    </location>
</feature>
<dbReference type="OrthoDB" id="5657095at2"/>
<evidence type="ECO:0000313" key="6">
    <source>
        <dbReference type="Proteomes" id="UP000282311"/>
    </source>
</evidence>
<dbReference type="RefSeq" id="WP_120746294.1">
    <property type="nucleotide sequence ID" value="NZ_RBAH01000003.1"/>
</dbReference>
<feature type="compositionally biased region" description="Basic and acidic residues" evidence="4">
    <location>
        <begin position="1"/>
        <end position="11"/>
    </location>
</feature>
<feature type="repeat" description="ANK" evidence="3">
    <location>
        <begin position="70"/>
        <end position="102"/>
    </location>
</feature>
<dbReference type="InterPro" id="IPR002110">
    <property type="entry name" value="Ankyrin_rpt"/>
</dbReference>
<keyword evidence="6" id="KW-1185">Reference proteome</keyword>
<organism evidence="5 6">
    <name type="scientific">Paenibacillus ginsengarvi</name>
    <dbReference type="NCBI Taxonomy" id="400777"/>
    <lineage>
        <taxon>Bacteria</taxon>
        <taxon>Bacillati</taxon>
        <taxon>Bacillota</taxon>
        <taxon>Bacilli</taxon>
        <taxon>Bacillales</taxon>
        <taxon>Paenibacillaceae</taxon>
        <taxon>Paenibacillus</taxon>
    </lineage>
</organism>
<dbReference type="AlphaFoldDB" id="A0A3B0CNG9"/>
<name>A0A3B0CNG9_9BACL</name>
<sequence length="563" mass="60967">MHEQHERERFFRTNPVRSQPEELRTERNVESAGGSGNDVWRMLTAAMTGDAVEAAELLGRDPALANCCWGYFTPLHFAVREGHAELVRLLLDYGADAAYKSGLSWQDNLLTKASDRGHRDIVLMLERHLERSYGTTPTGTDIAALIRERRVAEAVRHLDETPGLAAQADERGNTPLHWAVLTRQLPLIDALLTRGADIQAKRADGATPLQLAIAGGDYWYRARRDLPAEAMRTETFLVGYLIAKGADYDIWAAAAVGDAEQTAQLLATDRQLANAKNSIGKRPLGYAAKHGYKTVVGLLLDHGADPNAEEAEAPRGSALWHAACGNHLECARLLLARGADPNAPLDASGSPLSIAVSKGHDEMARLLYAHGGFMRLDLACYLGLIDVASAILSTDPSTANGGGDYGPLCMAAGFGHTDIVKLLIRSGTDLNAPWYANNYMGYAADYGTDMVRMLLDHGADPNAASWLGVTYLHLAACKGKTAVAELLLEYGANLDAIDDEYGTTPLGWAVKYGQTDMVRWLLGHGADPFLPAGQPWTQPLAWAQRKDRGDIAALLAKAAERRD</sequence>
<feature type="compositionally biased region" description="Basic and acidic residues" evidence="4">
    <location>
        <begin position="19"/>
        <end position="29"/>
    </location>
</feature>
<keyword evidence="2 3" id="KW-0040">ANK repeat</keyword>
<dbReference type="SMART" id="SM00248">
    <property type="entry name" value="ANK"/>
    <property type="match status" value="10"/>
</dbReference>
<gene>
    <name evidence="5" type="ORF">D7M11_06250</name>
</gene>
<keyword evidence="1" id="KW-0677">Repeat</keyword>
<feature type="region of interest" description="Disordered" evidence="4">
    <location>
        <begin position="1"/>
        <end position="34"/>
    </location>
</feature>
<reference evidence="5 6" key="1">
    <citation type="journal article" date="2007" name="Int. J. Syst. Evol. Microbiol.">
        <title>Paenibacillus ginsengarvi sp. nov., isolated from soil from ginseng cultivation.</title>
        <authorList>
            <person name="Yoon M.H."/>
            <person name="Ten L.N."/>
            <person name="Im W.T."/>
        </authorList>
    </citation>
    <scope>NUCLEOTIDE SEQUENCE [LARGE SCALE GENOMIC DNA]</scope>
    <source>
        <strain evidence="5 6">KCTC 13059</strain>
    </source>
</reference>
<dbReference type="PANTHER" id="PTHR24173:SF74">
    <property type="entry name" value="ANKYRIN REPEAT DOMAIN-CONTAINING PROTEIN 16"/>
    <property type="match status" value="1"/>
</dbReference>
<dbReference type="Pfam" id="PF12796">
    <property type="entry name" value="Ank_2"/>
    <property type="match status" value="4"/>
</dbReference>
<evidence type="ECO:0000256" key="4">
    <source>
        <dbReference type="SAM" id="MobiDB-lite"/>
    </source>
</evidence>